<dbReference type="Proteomes" id="UP000199283">
    <property type="component" value="Unassembled WGS sequence"/>
</dbReference>
<dbReference type="STRING" id="188906.SAMN04488526_0618"/>
<dbReference type="EMBL" id="FNZQ01000001">
    <property type="protein sequence ID" value="SEK45728.1"/>
    <property type="molecule type" value="Genomic_DNA"/>
</dbReference>
<dbReference type="AlphaFoldDB" id="A0A1H7H672"/>
<dbReference type="InterPro" id="IPR016181">
    <property type="entry name" value="Acyl_CoA_acyltransferase"/>
</dbReference>
<evidence type="ECO:0000256" key="2">
    <source>
        <dbReference type="ARBA" id="ARBA00023315"/>
    </source>
</evidence>
<accession>A0A1H7H672</accession>
<protein>
    <submittedName>
        <fullName evidence="4">L-amino acid N-acyltransferase YncA</fullName>
    </submittedName>
</protein>
<sequence>MFVSGRTADEDKQFGQIWGCPVNSIEIESCRSLPPREDLDTILAQYYALIVQRMRDIGFDIDPAAPESALAEFWANADEYLPPKGCLVIARRGTGQIVGCGMMKRLDEHTGELKRVFVIEDARGTGTGRALIEARETAARSMGLKRLVADTLTPNVEMRDLYPKLGFTKLDEPIETTTYKDRPMLRPHLHYFSKKL</sequence>
<dbReference type="Pfam" id="PF00583">
    <property type="entry name" value="Acetyltransf_1"/>
    <property type="match status" value="1"/>
</dbReference>
<organism evidence="4 5">
    <name type="scientific">Jannaschia helgolandensis</name>
    <dbReference type="NCBI Taxonomy" id="188906"/>
    <lineage>
        <taxon>Bacteria</taxon>
        <taxon>Pseudomonadati</taxon>
        <taxon>Pseudomonadota</taxon>
        <taxon>Alphaproteobacteria</taxon>
        <taxon>Rhodobacterales</taxon>
        <taxon>Roseobacteraceae</taxon>
        <taxon>Jannaschia</taxon>
    </lineage>
</organism>
<dbReference type="PROSITE" id="PS51186">
    <property type="entry name" value="GNAT"/>
    <property type="match status" value="1"/>
</dbReference>
<dbReference type="CDD" id="cd04301">
    <property type="entry name" value="NAT_SF"/>
    <property type="match status" value="1"/>
</dbReference>
<keyword evidence="5" id="KW-1185">Reference proteome</keyword>
<dbReference type="PANTHER" id="PTHR43877">
    <property type="entry name" value="AMINOALKYLPHOSPHONATE N-ACETYLTRANSFERASE-RELATED-RELATED"/>
    <property type="match status" value="1"/>
</dbReference>
<gene>
    <name evidence="4" type="ORF">SAMN04488526_0618</name>
</gene>
<keyword evidence="2 4" id="KW-0012">Acyltransferase</keyword>
<evidence type="ECO:0000313" key="5">
    <source>
        <dbReference type="Proteomes" id="UP000199283"/>
    </source>
</evidence>
<evidence type="ECO:0000259" key="3">
    <source>
        <dbReference type="PROSITE" id="PS51186"/>
    </source>
</evidence>
<dbReference type="RefSeq" id="WP_092759652.1">
    <property type="nucleotide sequence ID" value="NZ_FNZQ01000001.1"/>
</dbReference>
<dbReference type="OrthoDB" id="2436196at2"/>
<evidence type="ECO:0000256" key="1">
    <source>
        <dbReference type="ARBA" id="ARBA00022679"/>
    </source>
</evidence>
<keyword evidence="1 4" id="KW-0808">Transferase</keyword>
<feature type="domain" description="N-acetyltransferase" evidence="3">
    <location>
        <begin position="28"/>
        <end position="185"/>
    </location>
</feature>
<dbReference type="InterPro" id="IPR050832">
    <property type="entry name" value="Bact_Acetyltransf"/>
</dbReference>
<evidence type="ECO:0000313" key="4">
    <source>
        <dbReference type="EMBL" id="SEK45728.1"/>
    </source>
</evidence>
<reference evidence="4 5" key="1">
    <citation type="submission" date="2016-10" db="EMBL/GenBank/DDBJ databases">
        <authorList>
            <person name="de Groot N.N."/>
        </authorList>
    </citation>
    <scope>NUCLEOTIDE SEQUENCE [LARGE SCALE GENOMIC DNA]</scope>
    <source>
        <strain evidence="4 5">DSM 14858</strain>
    </source>
</reference>
<dbReference type="InterPro" id="IPR000182">
    <property type="entry name" value="GNAT_dom"/>
</dbReference>
<proteinExistence type="predicted"/>
<dbReference type="GO" id="GO:0016747">
    <property type="term" value="F:acyltransferase activity, transferring groups other than amino-acyl groups"/>
    <property type="evidence" value="ECO:0007669"/>
    <property type="project" value="InterPro"/>
</dbReference>
<dbReference type="Gene3D" id="3.40.630.30">
    <property type="match status" value="1"/>
</dbReference>
<dbReference type="PANTHER" id="PTHR43877:SF2">
    <property type="entry name" value="AMINOALKYLPHOSPHONATE N-ACETYLTRANSFERASE-RELATED"/>
    <property type="match status" value="1"/>
</dbReference>
<dbReference type="SUPFAM" id="SSF55729">
    <property type="entry name" value="Acyl-CoA N-acyltransferases (Nat)"/>
    <property type="match status" value="1"/>
</dbReference>
<name>A0A1H7H672_9RHOB</name>